<evidence type="ECO:0000313" key="2">
    <source>
        <dbReference type="Proteomes" id="UP000765509"/>
    </source>
</evidence>
<evidence type="ECO:0000313" key="1">
    <source>
        <dbReference type="EMBL" id="MBW0544600.1"/>
    </source>
</evidence>
<name>A0A9Q3IMD9_9BASI</name>
<proteinExistence type="predicted"/>
<dbReference type="AlphaFoldDB" id="A0A9Q3IMD9"/>
<dbReference type="EMBL" id="AVOT02049451">
    <property type="protein sequence ID" value="MBW0544600.1"/>
    <property type="molecule type" value="Genomic_DNA"/>
</dbReference>
<organism evidence="1 2">
    <name type="scientific">Austropuccinia psidii MF-1</name>
    <dbReference type="NCBI Taxonomy" id="1389203"/>
    <lineage>
        <taxon>Eukaryota</taxon>
        <taxon>Fungi</taxon>
        <taxon>Dikarya</taxon>
        <taxon>Basidiomycota</taxon>
        <taxon>Pucciniomycotina</taxon>
        <taxon>Pucciniomycetes</taxon>
        <taxon>Pucciniales</taxon>
        <taxon>Sphaerophragmiaceae</taxon>
        <taxon>Austropuccinia</taxon>
    </lineage>
</organism>
<dbReference type="Proteomes" id="UP000765509">
    <property type="component" value="Unassembled WGS sequence"/>
</dbReference>
<accession>A0A9Q3IMD9</accession>
<gene>
    <name evidence="1" type="ORF">O181_084315</name>
</gene>
<reference evidence="1" key="1">
    <citation type="submission" date="2021-03" db="EMBL/GenBank/DDBJ databases">
        <title>Draft genome sequence of rust myrtle Austropuccinia psidii MF-1, a brazilian biotype.</title>
        <authorList>
            <person name="Quecine M.C."/>
            <person name="Pachon D.M.R."/>
            <person name="Bonatelli M.L."/>
            <person name="Correr F.H."/>
            <person name="Franceschini L.M."/>
            <person name="Leite T.F."/>
            <person name="Margarido G.R.A."/>
            <person name="Almeida C.A."/>
            <person name="Ferrarezi J.A."/>
            <person name="Labate C.A."/>
        </authorList>
    </citation>
    <scope>NUCLEOTIDE SEQUENCE</scope>
    <source>
        <strain evidence="1">MF-1</strain>
    </source>
</reference>
<dbReference type="OrthoDB" id="428159at2759"/>
<keyword evidence="2" id="KW-1185">Reference proteome</keyword>
<protein>
    <submittedName>
        <fullName evidence="1">Uncharacterized protein</fullName>
    </submittedName>
</protein>
<comment type="caution">
    <text evidence="1">The sequence shown here is derived from an EMBL/GenBank/DDBJ whole genome shotgun (WGS) entry which is preliminary data.</text>
</comment>
<sequence>MQFGTIQIHSSASQSTQVYVPIQRIRLKAQLGNLTVDYYISQAQHATIQNLVVIQGDYLANLQYETFSWDGCVTYPGYDSMVNLRSGSIQFMLVEDTCHHILVVFSKISQLTAVMDTARQAPHQQLSGFMQTTSKINYNLLIRTANIISPLPKALNNCLIAHLGAIPASNAFASDENKHQLFF</sequence>